<keyword evidence="2" id="KW-1185">Reference proteome</keyword>
<dbReference type="KEGG" id="tum:CBW65_10730"/>
<protein>
    <recommendedName>
        <fullName evidence="3">DUF3055 domain-containing protein</fullName>
    </recommendedName>
</protein>
<dbReference type="Proteomes" id="UP000195437">
    <property type="component" value="Chromosome"/>
</dbReference>
<proteinExistence type="predicted"/>
<dbReference type="Pfam" id="PF11256">
    <property type="entry name" value="SAV0927-like"/>
    <property type="match status" value="1"/>
</dbReference>
<name>A0A1Y0IPK9_9BACL</name>
<evidence type="ECO:0000313" key="1">
    <source>
        <dbReference type="EMBL" id="ARU61425.1"/>
    </source>
</evidence>
<gene>
    <name evidence="1" type="ORF">CBW65_10730</name>
</gene>
<organism evidence="1 2">
    <name type="scientific">Tumebacillus avium</name>
    <dbReference type="NCBI Taxonomy" id="1903704"/>
    <lineage>
        <taxon>Bacteria</taxon>
        <taxon>Bacillati</taxon>
        <taxon>Bacillota</taxon>
        <taxon>Bacilli</taxon>
        <taxon>Bacillales</taxon>
        <taxon>Alicyclobacillaceae</taxon>
        <taxon>Tumebacillus</taxon>
    </lineage>
</organism>
<evidence type="ECO:0000313" key="2">
    <source>
        <dbReference type="Proteomes" id="UP000195437"/>
    </source>
</evidence>
<sequence length="99" mass="11547">MLVPRMISHESYEESRSRFVTLLTENSQYDLVVNYSSHFLGKALILHIQTNLFGIFDIHDVRDHTMFAAKLGILNLEDAERVSDYLEDVMPMIYTSTEY</sequence>
<accession>A0A1Y0IPK9</accession>
<dbReference type="EMBL" id="CP021434">
    <property type="protein sequence ID" value="ARU61425.1"/>
    <property type="molecule type" value="Genomic_DNA"/>
</dbReference>
<dbReference type="AlphaFoldDB" id="A0A1Y0IPK9"/>
<evidence type="ECO:0008006" key="3">
    <source>
        <dbReference type="Google" id="ProtNLM"/>
    </source>
</evidence>
<reference evidence="2" key="1">
    <citation type="submission" date="2017-05" db="EMBL/GenBank/DDBJ databases">
        <authorList>
            <person name="Sung H."/>
        </authorList>
    </citation>
    <scope>NUCLEOTIDE SEQUENCE [LARGE SCALE GENOMIC DNA]</scope>
    <source>
        <strain evidence="2">AR23208</strain>
    </source>
</reference>
<dbReference type="InterPro" id="IPR021415">
    <property type="entry name" value="SAV0927-like"/>
</dbReference>